<dbReference type="InterPro" id="IPR011652">
    <property type="entry name" value="MORN_2"/>
</dbReference>
<dbReference type="Gene3D" id="2.20.110.10">
    <property type="entry name" value="Histone H3 K4-specific methyltransferase SET7/9 N-terminal domain"/>
    <property type="match status" value="1"/>
</dbReference>
<evidence type="ECO:0000313" key="1">
    <source>
        <dbReference type="EMBL" id="SVC24762.1"/>
    </source>
</evidence>
<sequence length="150" mass="17522">MRINKSLLKVITITLVITNYTIAQSKINVNHLLDYGGLKFMPNSDKPFNGRVFELYDNGQKHWEKRYIKGIADGYYRSWYINGQLEFKGRIKQGVKNGLYLSYNEDGKKIKEAHYKDDILHGPFVLWFPNGNKNIECSYQNGNLNMKYTS</sequence>
<reference evidence="1" key="1">
    <citation type="submission" date="2018-05" db="EMBL/GenBank/DDBJ databases">
        <authorList>
            <person name="Lanie J.A."/>
            <person name="Ng W.-L."/>
            <person name="Kazmierczak K.M."/>
            <person name="Andrzejewski T.M."/>
            <person name="Davidsen T.M."/>
            <person name="Wayne K.J."/>
            <person name="Tettelin H."/>
            <person name="Glass J.I."/>
            <person name="Rusch D."/>
            <person name="Podicherti R."/>
            <person name="Tsui H.-C.T."/>
            <person name="Winkler M.E."/>
        </authorList>
    </citation>
    <scope>NUCLEOTIDE SEQUENCE</scope>
</reference>
<organism evidence="1">
    <name type="scientific">marine metagenome</name>
    <dbReference type="NCBI Taxonomy" id="408172"/>
    <lineage>
        <taxon>unclassified sequences</taxon>
        <taxon>metagenomes</taxon>
        <taxon>ecological metagenomes</taxon>
    </lineage>
</organism>
<evidence type="ECO:0008006" key="2">
    <source>
        <dbReference type="Google" id="ProtNLM"/>
    </source>
</evidence>
<protein>
    <recommendedName>
        <fullName evidence="2">Toxin-antitoxin system YwqK family antitoxin</fullName>
    </recommendedName>
</protein>
<name>A0A382KNC5_9ZZZZ</name>
<dbReference type="SUPFAM" id="SSF82185">
    <property type="entry name" value="Histone H3 K4-specific methyltransferase SET7/9 N-terminal domain"/>
    <property type="match status" value="1"/>
</dbReference>
<accession>A0A382KNC5</accession>
<feature type="non-terminal residue" evidence="1">
    <location>
        <position position="150"/>
    </location>
</feature>
<dbReference type="AlphaFoldDB" id="A0A382KNC5"/>
<gene>
    <name evidence="1" type="ORF">METZ01_LOCUS277616</name>
</gene>
<dbReference type="Pfam" id="PF07661">
    <property type="entry name" value="MORN_2"/>
    <property type="match status" value="2"/>
</dbReference>
<proteinExistence type="predicted"/>
<dbReference type="EMBL" id="UINC01081168">
    <property type="protein sequence ID" value="SVC24762.1"/>
    <property type="molecule type" value="Genomic_DNA"/>
</dbReference>